<organism evidence="1 2">
    <name type="scientific">Pleuronectes platessa</name>
    <name type="common">European plaice</name>
    <dbReference type="NCBI Taxonomy" id="8262"/>
    <lineage>
        <taxon>Eukaryota</taxon>
        <taxon>Metazoa</taxon>
        <taxon>Chordata</taxon>
        <taxon>Craniata</taxon>
        <taxon>Vertebrata</taxon>
        <taxon>Euteleostomi</taxon>
        <taxon>Actinopterygii</taxon>
        <taxon>Neopterygii</taxon>
        <taxon>Teleostei</taxon>
        <taxon>Neoteleostei</taxon>
        <taxon>Acanthomorphata</taxon>
        <taxon>Carangaria</taxon>
        <taxon>Pleuronectiformes</taxon>
        <taxon>Pleuronectoidei</taxon>
        <taxon>Pleuronectidae</taxon>
        <taxon>Pleuronectes</taxon>
    </lineage>
</organism>
<accession>A0A9N7U273</accession>
<dbReference type="AlphaFoldDB" id="A0A9N7U273"/>
<sequence>MEDRERLHRLRPSWVNRRPKEYSSMRRGEVMGELNVILDGKRMEHEALPSGDKGLFGKERHKAIEELFEEAEKLLAVAKKTLGAGGIQEDVSVHSSATCRCSGIRGEPSLLVGPLTK</sequence>
<keyword evidence="2" id="KW-1185">Reference proteome</keyword>
<gene>
    <name evidence="1" type="ORF">PLEPLA_LOCUS11439</name>
</gene>
<evidence type="ECO:0000313" key="1">
    <source>
        <dbReference type="EMBL" id="CAB1423519.1"/>
    </source>
</evidence>
<comment type="caution">
    <text evidence="1">The sequence shown here is derived from an EMBL/GenBank/DDBJ whole genome shotgun (WGS) entry which is preliminary data.</text>
</comment>
<dbReference type="EMBL" id="CADEAL010000662">
    <property type="protein sequence ID" value="CAB1423519.1"/>
    <property type="molecule type" value="Genomic_DNA"/>
</dbReference>
<proteinExistence type="predicted"/>
<dbReference type="Proteomes" id="UP001153269">
    <property type="component" value="Unassembled WGS sequence"/>
</dbReference>
<evidence type="ECO:0000313" key="2">
    <source>
        <dbReference type="Proteomes" id="UP001153269"/>
    </source>
</evidence>
<protein>
    <submittedName>
        <fullName evidence="1">Uncharacterized protein</fullName>
    </submittedName>
</protein>
<reference evidence="1" key="1">
    <citation type="submission" date="2020-03" db="EMBL/GenBank/DDBJ databases">
        <authorList>
            <person name="Weist P."/>
        </authorList>
    </citation>
    <scope>NUCLEOTIDE SEQUENCE</scope>
</reference>
<name>A0A9N7U273_PLEPL</name>